<reference evidence="2 3" key="1">
    <citation type="submission" date="2020-05" db="EMBL/GenBank/DDBJ databases">
        <title>Sulfurimonas marisnigri, sp. nov., and Sulfurimonas baltica, sp. nov., manganese oxide reducing chemolithoautotrophs of the class Epsilonproteobacteria isolated from the pelagic redoxclines of the Black and Baltic Seas and emended description of the genus Sulfurimonas.</title>
        <authorList>
            <person name="Henkel J.V."/>
            <person name="Laudan C."/>
            <person name="Werner J."/>
            <person name="Neu T."/>
            <person name="Plewe S."/>
            <person name="Sproer C."/>
            <person name="Bunk B."/>
            <person name="Schulz-Vogt H.N."/>
        </authorList>
    </citation>
    <scope>NUCLEOTIDE SEQUENCE [LARGE SCALE GENOMIC DNA]</scope>
    <source>
        <strain evidence="2 3">GD2</strain>
    </source>
</reference>
<evidence type="ECO:0000313" key="3">
    <source>
        <dbReference type="Proteomes" id="UP000593994"/>
    </source>
</evidence>
<sequence>MRYLILVIALISTLSAFEWPSDYEEAMIQAKKEKKDIYLLIGSEYCSFCTKLKNNVLAKDEVVKRLKKDYVLLYLSTVMDEIPSQFDTKSIPRHYFLKEDGKIIYTTVGYRGVDGFYEMLEEVEMFKE</sequence>
<evidence type="ECO:0000313" key="2">
    <source>
        <dbReference type="EMBL" id="QOY52761.1"/>
    </source>
</evidence>
<keyword evidence="3" id="KW-1185">Reference proteome</keyword>
<dbReference type="SUPFAM" id="SSF52833">
    <property type="entry name" value="Thioredoxin-like"/>
    <property type="match status" value="1"/>
</dbReference>
<dbReference type="EMBL" id="CP054492">
    <property type="protein sequence ID" value="QOY52761.1"/>
    <property type="molecule type" value="Genomic_DNA"/>
</dbReference>
<evidence type="ECO:0000256" key="1">
    <source>
        <dbReference type="ARBA" id="ARBA00022729"/>
    </source>
</evidence>
<dbReference type="KEGG" id="sbal:HUE88_03485"/>
<dbReference type="Proteomes" id="UP000593994">
    <property type="component" value="Chromosome"/>
</dbReference>
<protein>
    <submittedName>
        <fullName evidence="2">Thioredoxin family protein</fullName>
    </submittedName>
</protein>
<name>A0A7S7LWP7_9BACT</name>
<dbReference type="RefSeq" id="WP_194371113.1">
    <property type="nucleotide sequence ID" value="NZ_CP054492.1"/>
</dbReference>
<accession>A0A7S7LWP7</accession>
<gene>
    <name evidence="2" type="ORF">HUE88_03485</name>
</gene>
<dbReference type="InterPro" id="IPR051099">
    <property type="entry name" value="AGR/TXD"/>
</dbReference>
<dbReference type="Gene3D" id="3.40.30.10">
    <property type="entry name" value="Glutaredoxin"/>
    <property type="match status" value="1"/>
</dbReference>
<dbReference type="AlphaFoldDB" id="A0A7S7LWP7"/>
<dbReference type="Pfam" id="PF13899">
    <property type="entry name" value="Thioredoxin_7"/>
    <property type="match status" value="1"/>
</dbReference>
<dbReference type="InterPro" id="IPR036249">
    <property type="entry name" value="Thioredoxin-like_sf"/>
</dbReference>
<proteinExistence type="predicted"/>
<dbReference type="PANTHER" id="PTHR15337">
    <property type="entry name" value="ANTERIOR GRADIENT PROTEIN-RELATED"/>
    <property type="match status" value="1"/>
</dbReference>
<dbReference type="PANTHER" id="PTHR15337:SF11">
    <property type="entry name" value="THIOREDOXIN DOMAIN-CONTAINING PROTEIN"/>
    <property type="match status" value="1"/>
</dbReference>
<keyword evidence="1" id="KW-0732">Signal</keyword>
<organism evidence="2 3">
    <name type="scientific">Candidatus Sulfurimonas baltica</name>
    <dbReference type="NCBI Taxonomy" id="2740404"/>
    <lineage>
        <taxon>Bacteria</taxon>
        <taxon>Pseudomonadati</taxon>
        <taxon>Campylobacterota</taxon>
        <taxon>Epsilonproteobacteria</taxon>
        <taxon>Campylobacterales</taxon>
        <taxon>Sulfurimonadaceae</taxon>
        <taxon>Sulfurimonas</taxon>
    </lineage>
</organism>